<dbReference type="InterPro" id="IPR059092">
    <property type="entry name" value="UPF0323_dom"/>
</dbReference>
<feature type="domain" description="UPF0323" evidence="2">
    <location>
        <begin position="58"/>
        <end position="164"/>
    </location>
</feature>
<sequence length="227" mass="24763">MTPISQKSFIKKVKDITIGSTIALTIMGNSFALQSCGNSSDENDYEYEEVEVYTKGVKTFITETSKGEFKITDETEVPADSSVAIVTYLDGKKDTLSPKVVQVLIDNEVKSNPKSIGESNNLSNALLFGGMGYLLAKTVSPNYANYRPDIQGISQQGNTVSKTDTSRHHRGHYYGGGRMMAYYATANAFNRSNTIHQNIGNSRTTLSRPVGGRSGFFHSSSHGSHHS</sequence>
<evidence type="ECO:0000313" key="3">
    <source>
        <dbReference type="EMBL" id="CAH0996681.1"/>
    </source>
</evidence>
<feature type="region of interest" description="Disordered" evidence="1">
    <location>
        <begin position="199"/>
        <end position="227"/>
    </location>
</feature>
<proteinExistence type="predicted"/>
<keyword evidence="4" id="KW-1185">Reference proteome</keyword>
<evidence type="ECO:0000313" key="4">
    <source>
        <dbReference type="Proteomes" id="UP000837932"/>
    </source>
</evidence>
<dbReference type="EMBL" id="CAKLPY010000002">
    <property type="protein sequence ID" value="CAH0996681.1"/>
    <property type="molecule type" value="Genomic_DNA"/>
</dbReference>
<dbReference type="Proteomes" id="UP000837932">
    <property type="component" value="Unassembled WGS sequence"/>
</dbReference>
<dbReference type="Pfam" id="PF26303">
    <property type="entry name" value="UPF0323"/>
    <property type="match status" value="1"/>
</dbReference>
<feature type="compositionally biased region" description="Low complexity" evidence="1">
    <location>
        <begin position="215"/>
        <end position="227"/>
    </location>
</feature>
<comment type="caution">
    <text evidence="3">The sequence shown here is derived from an EMBL/GenBank/DDBJ whole genome shotgun (WGS) entry which is preliminary data.</text>
</comment>
<name>A0ABN8EYF5_9BACT</name>
<gene>
    <name evidence="3" type="ORF">EMA8858_02815</name>
</gene>
<reference evidence="3" key="1">
    <citation type="submission" date="2021-12" db="EMBL/GenBank/DDBJ databases">
        <authorList>
            <person name="Rodrigo-Torres L."/>
            <person name="Arahal R. D."/>
            <person name="Lucena T."/>
        </authorList>
    </citation>
    <scope>NUCLEOTIDE SEQUENCE</scope>
    <source>
        <strain evidence="3">CECT 8858</strain>
    </source>
</reference>
<accession>A0ABN8EYF5</accession>
<evidence type="ECO:0000256" key="1">
    <source>
        <dbReference type="SAM" id="MobiDB-lite"/>
    </source>
</evidence>
<evidence type="ECO:0000259" key="2">
    <source>
        <dbReference type="Pfam" id="PF26303"/>
    </source>
</evidence>
<dbReference type="RefSeq" id="WP_238807234.1">
    <property type="nucleotide sequence ID" value="NZ_CAKLPY010000002.1"/>
</dbReference>
<organism evidence="3 4">
    <name type="scientific">Emticicia aquatica</name>
    <dbReference type="NCBI Taxonomy" id="1681835"/>
    <lineage>
        <taxon>Bacteria</taxon>
        <taxon>Pseudomonadati</taxon>
        <taxon>Bacteroidota</taxon>
        <taxon>Cytophagia</taxon>
        <taxon>Cytophagales</taxon>
        <taxon>Leadbetterellaceae</taxon>
        <taxon>Emticicia</taxon>
    </lineage>
</organism>
<protein>
    <recommendedName>
        <fullName evidence="2">UPF0323 domain-containing protein</fullName>
    </recommendedName>
</protein>